<protein>
    <submittedName>
        <fullName evidence="2">Uncharacterized protein</fullName>
    </submittedName>
</protein>
<gene>
    <name evidence="2" type="primary">txxe 3724</name>
    <name evidence="2" type="ORF">TXXE_19160</name>
</gene>
<proteinExistence type="predicted"/>
<evidence type="ECO:0000313" key="3">
    <source>
        <dbReference type="Proteomes" id="UP000681526"/>
    </source>
</evidence>
<organism evidence="2 3">
    <name type="scientific">Thermobacillus xylanilyticus</name>
    <dbReference type="NCBI Taxonomy" id="76633"/>
    <lineage>
        <taxon>Bacteria</taxon>
        <taxon>Bacillati</taxon>
        <taxon>Bacillota</taxon>
        <taxon>Bacilli</taxon>
        <taxon>Bacillales</taxon>
        <taxon>Paenibacillaceae</taxon>
        <taxon>Thermobacillus</taxon>
    </lineage>
</organism>
<comment type="caution">
    <text evidence="2">The sequence shown here is derived from an EMBL/GenBank/DDBJ whole genome shotgun (WGS) entry which is preliminary data.</text>
</comment>
<dbReference type="EMBL" id="CAJRAY010000099">
    <property type="protein sequence ID" value="CAG5093033.1"/>
    <property type="molecule type" value="Genomic_DNA"/>
</dbReference>
<evidence type="ECO:0000256" key="1">
    <source>
        <dbReference type="SAM" id="Phobius"/>
    </source>
</evidence>
<dbReference type="RefSeq" id="WP_213486847.1">
    <property type="nucleotide sequence ID" value="NZ_CAJRAY010000099.1"/>
</dbReference>
<accession>A0ABM8V933</accession>
<name>A0ABM8V933_THEXY</name>
<feature type="transmembrane region" description="Helical" evidence="1">
    <location>
        <begin position="6"/>
        <end position="22"/>
    </location>
</feature>
<sequence length="85" mass="9656">MRYPVTIVMTLIALALCLYNYTGYDPHNFIFFMFSPPAWVADLLVDIHEASVLLLYALTLMTYALIGFIADRLIQRGRSKSRAPA</sequence>
<keyword evidence="1" id="KW-1133">Transmembrane helix</keyword>
<keyword evidence="1" id="KW-0472">Membrane</keyword>
<feature type="transmembrane region" description="Helical" evidence="1">
    <location>
        <begin position="53"/>
        <end position="74"/>
    </location>
</feature>
<keyword evidence="1" id="KW-0812">Transmembrane</keyword>
<keyword evidence="3" id="KW-1185">Reference proteome</keyword>
<dbReference type="Proteomes" id="UP000681526">
    <property type="component" value="Unassembled WGS sequence"/>
</dbReference>
<reference evidence="2 3" key="1">
    <citation type="submission" date="2021-04" db="EMBL/GenBank/DDBJ databases">
        <authorList>
            <person name="Rakotoarivonina H."/>
        </authorList>
    </citation>
    <scope>NUCLEOTIDE SEQUENCE [LARGE SCALE GENOMIC DNA]</scope>
    <source>
        <strain evidence="2 3">XE</strain>
    </source>
</reference>
<evidence type="ECO:0000313" key="2">
    <source>
        <dbReference type="EMBL" id="CAG5093033.1"/>
    </source>
</evidence>